<evidence type="ECO:0000256" key="2">
    <source>
        <dbReference type="SAM" id="MobiDB-lite"/>
    </source>
</evidence>
<reference evidence="4" key="1">
    <citation type="journal article" date="2019" name="Int. J. Syst. Evol. Microbiol.">
        <title>The Global Catalogue of Microorganisms (GCM) 10K type strain sequencing project: providing services to taxonomists for standard genome sequencing and annotation.</title>
        <authorList>
            <consortium name="The Broad Institute Genomics Platform"/>
            <consortium name="The Broad Institute Genome Sequencing Center for Infectious Disease"/>
            <person name="Wu L."/>
            <person name="Ma J."/>
        </authorList>
    </citation>
    <scope>NUCLEOTIDE SEQUENCE [LARGE SCALE GENOMIC DNA]</scope>
    <source>
        <strain evidence="4">JCM 15933</strain>
    </source>
</reference>
<name>A0ABP4M1G1_9ACTN</name>
<keyword evidence="4" id="KW-1185">Reference proteome</keyword>
<organism evidence="3 4">
    <name type="scientific">Dactylosporangium maewongense</name>
    <dbReference type="NCBI Taxonomy" id="634393"/>
    <lineage>
        <taxon>Bacteria</taxon>
        <taxon>Bacillati</taxon>
        <taxon>Actinomycetota</taxon>
        <taxon>Actinomycetes</taxon>
        <taxon>Micromonosporales</taxon>
        <taxon>Micromonosporaceae</taxon>
        <taxon>Dactylosporangium</taxon>
    </lineage>
</organism>
<protein>
    <recommendedName>
        <fullName evidence="5">DksA C4-type domain-containing protein</fullName>
    </recommendedName>
</protein>
<evidence type="ECO:0008006" key="5">
    <source>
        <dbReference type="Google" id="ProtNLM"/>
    </source>
</evidence>
<dbReference type="PROSITE" id="PS51128">
    <property type="entry name" value="ZF_DKSA_2"/>
    <property type="match status" value="1"/>
</dbReference>
<evidence type="ECO:0000256" key="1">
    <source>
        <dbReference type="PROSITE-ProRule" id="PRU00510"/>
    </source>
</evidence>
<feature type="compositionally biased region" description="Basic and acidic residues" evidence="2">
    <location>
        <begin position="115"/>
        <end position="135"/>
    </location>
</feature>
<dbReference type="RefSeq" id="WP_344505838.1">
    <property type="nucleotide sequence ID" value="NZ_BAAAQD010000013.1"/>
</dbReference>
<comment type="caution">
    <text evidence="3">The sequence shown here is derived from an EMBL/GenBank/DDBJ whole genome shotgun (WGS) entry which is preliminary data.</text>
</comment>
<feature type="region of interest" description="Disordered" evidence="2">
    <location>
        <begin position="91"/>
        <end position="135"/>
    </location>
</feature>
<proteinExistence type="predicted"/>
<evidence type="ECO:0000313" key="3">
    <source>
        <dbReference type="EMBL" id="GAA1535225.1"/>
    </source>
</evidence>
<dbReference type="EMBL" id="BAAAQD010000013">
    <property type="protein sequence ID" value="GAA1535225.1"/>
    <property type="molecule type" value="Genomic_DNA"/>
</dbReference>
<accession>A0ABP4M1G1</accession>
<dbReference type="Gene3D" id="1.20.120.910">
    <property type="entry name" value="DksA, coiled-coil domain"/>
    <property type="match status" value="1"/>
</dbReference>
<gene>
    <name evidence="3" type="ORF">GCM10009827_061830</name>
</gene>
<feature type="zinc finger region" description="dksA C4-type" evidence="1">
    <location>
        <begin position="73"/>
        <end position="97"/>
    </location>
</feature>
<evidence type="ECO:0000313" key="4">
    <source>
        <dbReference type="Proteomes" id="UP001501470"/>
    </source>
</evidence>
<dbReference type="Proteomes" id="UP001501470">
    <property type="component" value="Unassembled WGS sequence"/>
</dbReference>
<sequence length="135" mass="15447">MDTRGRQRDLDMLRVLLHEHRDRYRTQLRLLNQPRQGGAGSTEQPALAELTWRRLDDVEHALHALDRGRYGRCTGCGADIRIDQLIRQPAASRCPGCSRREPEPGLRSRVYTAGDRPRRERTAAPETRRPDAGGR</sequence>